<dbReference type="Pfam" id="PF00106">
    <property type="entry name" value="adh_short"/>
    <property type="match status" value="2"/>
</dbReference>
<dbReference type="PANTHER" id="PTHR43115:SF4">
    <property type="entry name" value="DEHYDROGENASE_REDUCTASE SDR FAMILY MEMBER 11"/>
    <property type="match status" value="1"/>
</dbReference>
<keyword evidence="5" id="KW-1185">Reference proteome</keyword>
<dbReference type="Gene3D" id="3.40.50.720">
    <property type="entry name" value="NAD(P)-binding Rossmann-like Domain"/>
    <property type="match status" value="1"/>
</dbReference>
<evidence type="ECO:0000256" key="1">
    <source>
        <dbReference type="ARBA" id="ARBA00006484"/>
    </source>
</evidence>
<evidence type="ECO:0000256" key="3">
    <source>
        <dbReference type="RuleBase" id="RU000363"/>
    </source>
</evidence>
<dbReference type="PRINTS" id="PR00080">
    <property type="entry name" value="SDRFAMILY"/>
</dbReference>
<sequence length="292" mass="31260">MALPDERVAVVTGASSGIGAAVAYQLQEAGFTVVALARRLDSIAEAVDGARLAARAREQQRSAGQGQAGKGPGLLHCFRRDRQGKRAAAEAAGPEPGNLHCLACDVRQEAAVLRAFAWVREHLGRVHVLVNSAGVGGARSLAGFDDSISEDWNRILDVNILGLSICTREAIKLMNEAGVEDGHIVHICSVAGHVMPIVPEYSMYHASKHAVRVLTEGLRKELVAAKSRIRVTEVSPGMVKTNFFEATSNGEELWSAPHLFPEDIASAVLYAVNSPSHVQIHEIIVKPVGEEF</sequence>
<keyword evidence="2" id="KW-0560">Oxidoreductase</keyword>
<dbReference type="PRINTS" id="PR00081">
    <property type="entry name" value="GDHRDH"/>
</dbReference>
<evidence type="ECO:0000256" key="2">
    <source>
        <dbReference type="ARBA" id="ARBA00023002"/>
    </source>
</evidence>
<reference evidence="4 5" key="1">
    <citation type="submission" date="2024-03" db="EMBL/GenBank/DDBJ databases">
        <title>The genome assembly and annotation of the cricket Gryllus longicercus Weissman &amp; Gray.</title>
        <authorList>
            <person name="Szrajer S."/>
            <person name="Gray D."/>
            <person name="Ylla G."/>
        </authorList>
    </citation>
    <scope>NUCLEOTIDE SEQUENCE [LARGE SCALE GENOMIC DNA]</scope>
    <source>
        <strain evidence="4">DAG 2021-001</strain>
        <tissue evidence="4">Whole body minus gut</tissue>
    </source>
</reference>
<dbReference type="InterPro" id="IPR036291">
    <property type="entry name" value="NAD(P)-bd_dom_sf"/>
</dbReference>
<dbReference type="InterPro" id="IPR002347">
    <property type="entry name" value="SDR_fam"/>
</dbReference>
<evidence type="ECO:0000313" key="5">
    <source>
        <dbReference type="Proteomes" id="UP001378592"/>
    </source>
</evidence>
<comment type="similarity">
    <text evidence="1 3">Belongs to the short-chain dehydrogenases/reductases (SDR) family.</text>
</comment>
<comment type="caution">
    <text evidence="4">The sequence shown here is derived from an EMBL/GenBank/DDBJ whole genome shotgun (WGS) entry which is preliminary data.</text>
</comment>
<evidence type="ECO:0000313" key="4">
    <source>
        <dbReference type="EMBL" id="KAK7864250.1"/>
    </source>
</evidence>
<dbReference type="AlphaFoldDB" id="A0AAN9VG61"/>
<accession>A0AAN9VG61</accession>
<dbReference type="SUPFAM" id="SSF51735">
    <property type="entry name" value="NAD(P)-binding Rossmann-fold domains"/>
    <property type="match status" value="1"/>
</dbReference>
<dbReference type="GO" id="GO:0016491">
    <property type="term" value="F:oxidoreductase activity"/>
    <property type="evidence" value="ECO:0007669"/>
    <property type="project" value="UniProtKB-KW"/>
</dbReference>
<dbReference type="PANTHER" id="PTHR43115">
    <property type="entry name" value="DEHYDROGENASE/REDUCTASE SDR FAMILY MEMBER 11"/>
    <property type="match status" value="1"/>
</dbReference>
<dbReference type="EMBL" id="JAZDUA010000207">
    <property type="protein sequence ID" value="KAK7864250.1"/>
    <property type="molecule type" value="Genomic_DNA"/>
</dbReference>
<name>A0AAN9VG61_9ORTH</name>
<dbReference type="Proteomes" id="UP001378592">
    <property type="component" value="Unassembled WGS sequence"/>
</dbReference>
<evidence type="ECO:0008006" key="6">
    <source>
        <dbReference type="Google" id="ProtNLM"/>
    </source>
</evidence>
<protein>
    <recommendedName>
        <fullName evidence="6">Dehydrogenase/reductase SDR family member 11</fullName>
    </recommendedName>
</protein>
<organism evidence="4 5">
    <name type="scientific">Gryllus longicercus</name>
    <dbReference type="NCBI Taxonomy" id="2509291"/>
    <lineage>
        <taxon>Eukaryota</taxon>
        <taxon>Metazoa</taxon>
        <taxon>Ecdysozoa</taxon>
        <taxon>Arthropoda</taxon>
        <taxon>Hexapoda</taxon>
        <taxon>Insecta</taxon>
        <taxon>Pterygota</taxon>
        <taxon>Neoptera</taxon>
        <taxon>Polyneoptera</taxon>
        <taxon>Orthoptera</taxon>
        <taxon>Ensifera</taxon>
        <taxon>Gryllidea</taxon>
        <taxon>Grylloidea</taxon>
        <taxon>Gryllidae</taxon>
        <taxon>Gryllinae</taxon>
        <taxon>Gryllus</taxon>
    </lineage>
</organism>
<proteinExistence type="inferred from homology"/>
<gene>
    <name evidence="4" type="ORF">R5R35_009516</name>
</gene>